<dbReference type="InterPro" id="IPR027443">
    <property type="entry name" value="IPNS-like_sf"/>
</dbReference>
<dbReference type="Pfam" id="PF03171">
    <property type="entry name" value="2OG-FeII_Oxy"/>
    <property type="match status" value="2"/>
</dbReference>
<evidence type="ECO:0000256" key="5">
    <source>
        <dbReference type="ARBA" id="ARBA00023004"/>
    </source>
</evidence>
<dbReference type="Proteomes" id="UP000886595">
    <property type="component" value="Unassembled WGS sequence"/>
</dbReference>
<dbReference type="PANTHER" id="PTHR10209:SF811">
    <property type="entry name" value="2-OXOGLUTARATE (2OG) AND FE(II)-DEPENDENT OXYGENASE SUPERFAMILY PROTEIN"/>
    <property type="match status" value="1"/>
</dbReference>
<name>A0A8X7VC78_BRACI</name>
<dbReference type="OrthoDB" id="288590at2759"/>
<dbReference type="FunFam" id="2.60.120.330:FF:000005">
    <property type="entry name" value="1-aminocyclopropane-1-carboxylate oxidase homolog 1"/>
    <property type="match status" value="2"/>
</dbReference>
<keyword evidence="3" id="KW-0479">Metal-binding</keyword>
<dbReference type="SUPFAM" id="SSF51197">
    <property type="entry name" value="Clavaminate synthase-like"/>
    <property type="match status" value="2"/>
</dbReference>
<evidence type="ECO:0000256" key="2">
    <source>
        <dbReference type="ARBA" id="ARBA00008056"/>
    </source>
</evidence>
<dbReference type="PANTHER" id="PTHR10209">
    <property type="entry name" value="OXIDOREDUCTASE, 2OG-FE II OXYGENASE FAMILY PROTEIN"/>
    <property type="match status" value="1"/>
</dbReference>
<comment type="caution">
    <text evidence="7">The sequence shown here is derived from an EMBL/GenBank/DDBJ whole genome shotgun (WGS) entry which is preliminary data.</text>
</comment>
<proteinExistence type="inferred from homology"/>
<sequence>MEAKYDRATEVKAFDETKLGVKGLVDAGTSEIPRIFHHPHLTSTAPNPPPLPSSTMTIPTIDLGGGVFDSTVTRDSVISKIKEAVERYGFFQAVNHGVPVDVMEEMKDRVCGFHEQDADVRKKFYTRDNTRKVTYNSNFDLFSSPSANWRDTLSCFMSPAVPRTEDLPEICGEIMLEYSKRVMELGEIIFELLSEALGLKPNHLKEMDCTKGLLILSHYYPPCPEPDLTFGTSQHSDRSFLTILLQDHIGGLQVLHDGCWVDVPPVPGALLINLGDFLQLITNDKFVSVEHRVLANRGDEPRVSVASFFVHPLPSFRVYGPMKELLSEQNPPKYRDTTVTEYSRHYMARGLDGNSVNTKRGTMAGTYNRAGEVKAFDEMKIGVKGLVDAGITQIPRIFHHPPHVTVPNPPKPSSTVVVIPTIDLGGGMFESKATRECVVAKVRDAVEKFGFFQVINHGIPLDVMEKMKDGTRGFHEQDTELKRGFYSRDITKKVKYNTNFDLYSSQAANWRDTLTAVMAPDVPKTEDLPTICRNIMLEYSKQMMKLGELIFELMSEALGLEPNHLKELDCAKSLSLLSHYYPPCPEPDRTFGISSHTDISFITILLQDHIGGLQVLHDGYWIDVPPNPEALIVNLGDLLQLISNDKFVSVEHRVLANRSQEPRISIASFFMHTIPNEQVYGPIKELVSTQNPPKYRDTTTTEMARHYLARGLDGASPLLHFRI</sequence>
<evidence type="ECO:0000256" key="4">
    <source>
        <dbReference type="ARBA" id="ARBA00023002"/>
    </source>
</evidence>
<accession>A0A8X7VC78</accession>
<dbReference type="AlphaFoldDB" id="A0A8X7VC78"/>
<keyword evidence="5" id="KW-0408">Iron</keyword>
<dbReference type="PROSITE" id="PS51471">
    <property type="entry name" value="FE2OG_OXY"/>
    <property type="match status" value="2"/>
</dbReference>
<reference evidence="7 8" key="1">
    <citation type="submission" date="2020-02" db="EMBL/GenBank/DDBJ databases">
        <authorList>
            <person name="Ma Q."/>
            <person name="Huang Y."/>
            <person name="Song X."/>
            <person name="Pei D."/>
        </authorList>
    </citation>
    <scope>NUCLEOTIDE SEQUENCE [LARGE SCALE GENOMIC DNA]</scope>
    <source>
        <strain evidence="7">Sxm20200214</strain>
        <tissue evidence="7">Leaf</tissue>
    </source>
</reference>
<dbReference type="InterPro" id="IPR005123">
    <property type="entry name" value="Oxoglu/Fe-dep_dioxygenase_dom"/>
</dbReference>
<evidence type="ECO:0000256" key="1">
    <source>
        <dbReference type="ARBA" id="ARBA00001962"/>
    </source>
</evidence>
<gene>
    <name evidence="7" type="ORF">Bca52824_028387</name>
</gene>
<comment type="similarity">
    <text evidence="2">Belongs to the iron/ascorbate-dependent oxidoreductase family.</text>
</comment>
<dbReference type="GO" id="GO:0046872">
    <property type="term" value="F:metal ion binding"/>
    <property type="evidence" value="ECO:0007669"/>
    <property type="project" value="UniProtKB-KW"/>
</dbReference>
<evidence type="ECO:0000313" key="8">
    <source>
        <dbReference type="Proteomes" id="UP000886595"/>
    </source>
</evidence>
<dbReference type="GO" id="GO:0051213">
    <property type="term" value="F:dioxygenase activity"/>
    <property type="evidence" value="ECO:0007669"/>
    <property type="project" value="UniProtKB-ARBA"/>
</dbReference>
<feature type="domain" description="Fe2OG dioxygenase" evidence="6">
    <location>
        <begin position="572"/>
        <end position="673"/>
    </location>
</feature>
<organism evidence="7 8">
    <name type="scientific">Brassica carinata</name>
    <name type="common">Ethiopian mustard</name>
    <name type="synonym">Abyssinian cabbage</name>
    <dbReference type="NCBI Taxonomy" id="52824"/>
    <lineage>
        <taxon>Eukaryota</taxon>
        <taxon>Viridiplantae</taxon>
        <taxon>Streptophyta</taxon>
        <taxon>Embryophyta</taxon>
        <taxon>Tracheophyta</taxon>
        <taxon>Spermatophyta</taxon>
        <taxon>Magnoliopsida</taxon>
        <taxon>eudicotyledons</taxon>
        <taxon>Gunneridae</taxon>
        <taxon>Pentapetalae</taxon>
        <taxon>rosids</taxon>
        <taxon>malvids</taxon>
        <taxon>Brassicales</taxon>
        <taxon>Brassicaceae</taxon>
        <taxon>Brassiceae</taxon>
        <taxon>Brassica</taxon>
    </lineage>
</organism>
<evidence type="ECO:0000313" key="7">
    <source>
        <dbReference type="EMBL" id="KAG2308639.1"/>
    </source>
</evidence>
<dbReference type="InterPro" id="IPR044861">
    <property type="entry name" value="IPNS-like_FE2OG_OXY"/>
</dbReference>
<dbReference type="Gene3D" id="2.60.120.330">
    <property type="entry name" value="B-lactam Antibiotic, Isopenicillin N Synthase, Chain"/>
    <property type="match status" value="2"/>
</dbReference>
<dbReference type="InterPro" id="IPR026992">
    <property type="entry name" value="DIOX_N"/>
</dbReference>
<protein>
    <recommendedName>
        <fullName evidence="6">Fe2OG dioxygenase domain-containing protein</fullName>
    </recommendedName>
</protein>
<comment type="cofactor">
    <cofactor evidence="1">
        <name>Fe cation</name>
        <dbReference type="ChEBI" id="CHEBI:24875"/>
    </cofactor>
</comment>
<keyword evidence="8" id="KW-1185">Reference proteome</keyword>
<dbReference type="EMBL" id="JAAMPC010000006">
    <property type="protein sequence ID" value="KAG2308639.1"/>
    <property type="molecule type" value="Genomic_DNA"/>
</dbReference>
<keyword evidence="4" id="KW-0560">Oxidoreductase</keyword>
<evidence type="ECO:0000259" key="6">
    <source>
        <dbReference type="PROSITE" id="PS51471"/>
    </source>
</evidence>
<dbReference type="Pfam" id="PF14226">
    <property type="entry name" value="DIOX_N"/>
    <property type="match status" value="2"/>
</dbReference>
<evidence type="ECO:0000256" key="3">
    <source>
        <dbReference type="ARBA" id="ARBA00022723"/>
    </source>
</evidence>
<feature type="domain" description="Fe2OG dioxygenase" evidence="6">
    <location>
        <begin position="211"/>
        <end position="312"/>
    </location>
</feature>